<dbReference type="AlphaFoldDB" id="A0A1B1UBN5"/>
<gene>
    <name evidence="2" type="ORF">LMTR13_08315</name>
</gene>
<accession>A0A1B1UBN5</accession>
<sequence length="168" mass="18248">MNRTTEPKVSRIQEYRLQHMFKRNTDKLARAKARPDPAQWGEDEVMTLVEAAVVFFPEGPLTLSSLRKAAAAGILEIAKVAGKHLTTPRAIRKLVKPSCRAAKPSRHDSGFEKTKDAGSSSINQRESDGKSAQAAAATMLMALRKRSKPILADGTQPQSAQLTLASSP</sequence>
<dbReference type="EMBL" id="CP016428">
    <property type="protein sequence ID" value="ANW00180.1"/>
    <property type="molecule type" value="Genomic_DNA"/>
</dbReference>
<feature type="region of interest" description="Disordered" evidence="1">
    <location>
        <begin position="99"/>
        <end position="135"/>
    </location>
</feature>
<proteinExistence type="predicted"/>
<feature type="region of interest" description="Disordered" evidence="1">
    <location>
        <begin position="148"/>
        <end position="168"/>
    </location>
</feature>
<evidence type="ECO:0000313" key="2">
    <source>
        <dbReference type="EMBL" id="ANW00180.1"/>
    </source>
</evidence>
<dbReference type="KEGG" id="bic:LMTR13_08315"/>
<protein>
    <submittedName>
        <fullName evidence="2">Uncharacterized protein</fullName>
    </submittedName>
</protein>
<reference evidence="2 3" key="1">
    <citation type="submission" date="2016-07" db="EMBL/GenBank/DDBJ databases">
        <title>Complete genome sequence of Bradyrhizobium icense LMTR 13T, a potential inoculant strain isolated from lima bean (Phaseolus lunatus) in Peru.</title>
        <authorList>
            <person name="Ormeno-Orrillo E."/>
            <person name="Duran D."/>
            <person name="Rogel M.A."/>
            <person name="Rey L."/>
            <person name="Imperial J."/>
            <person name="Ruiz-Argueso T."/>
            <person name="Martinez-Romero E."/>
        </authorList>
    </citation>
    <scope>NUCLEOTIDE SEQUENCE [LARGE SCALE GENOMIC DNA]</scope>
    <source>
        <strain evidence="2 3">LMTR 13</strain>
    </source>
</reference>
<feature type="compositionally biased region" description="Polar residues" evidence="1">
    <location>
        <begin position="155"/>
        <end position="168"/>
    </location>
</feature>
<feature type="compositionally biased region" description="Basic and acidic residues" evidence="1">
    <location>
        <begin position="105"/>
        <end position="116"/>
    </location>
</feature>
<keyword evidence="3" id="KW-1185">Reference proteome</keyword>
<name>A0A1B1UBN5_9BRAD</name>
<dbReference type="Proteomes" id="UP000092839">
    <property type="component" value="Chromosome"/>
</dbReference>
<evidence type="ECO:0000256" key="1">
    <source>
        <dbReference type="SAM" id="MobiDB-lite"/>
    </source>
</evidence>
<evidence type="ECO:0000313" key="3">
    <source>
        <dbReference type="Proteomes" id="UP000092839"/>
    </source>
</evidence>
<organism evidence="2 3">
    <name type="scientific">Bradyrhizobium icense</name>
    <dbReference type="NCBI Taxonomy" id="1274631"/>
    <lineage>
        <taxon>Bacteria</taxon>
        <taxon>Pseudomonadati</taxon>
        <taxon>Pseudomonadota</taxon>
        <taxon>Alphaproteobacteria</taxon>
        <taxon>Hyphomicrobiales</taxon>
        <taxon>Nitrobacteraceae</taxon>
        <taxon>Bradyrhizobium</taxon>
    </lineage>
</organism>
<dbReference type="RefSeq" id="WP_065727466.1">
    <property type="nucleotide sequence ID" value="NZ_CP016428.1"/>
</dbReference>